<feature type="chain" id="PRO_5045739957" description="Fibronectin type-III domain-containing protein" evidence="2">
    <location>
        <begin position="29"/>
        <end position="1440"/>
    </location>
</feature>
<dbReference type="SUPFAM" id="SSF49265">
    <property type="entry name" value="Fibronectin type III"/>
    <property type="match status" value="2"/>
</dbReference>
<dbReference type="Gene3D" id="2.60.40.2340">
    <property type="match status" value="1"/>
</dbReference>
<name>A0ABY5VD42_9FIRM</name>
<dbReference type="PROSITE" id="PS50853">
    <property type="entry name" value="FN3"/>
    <property type="match status" value="1"/>
</dbReference>
<evidence type="ECO:0000313" key="4">
    <source>
        <dbReference type="EMBL" id="UWP58132.1"/>
    </source>
</evidence>
<dbReference type="SMART" id="SM00060">
    <property type="entry name" value="FN3"/>
    <property type="match status" value="3"/>
</dbReference>
<dbReference type="Proteomes" id="UP001060164">
    <property type="component" value="Chromosome"/>
</dbReference>
<evidence type="ECO:0000256" key="2">
    <source>
        <dbReference type="SAM" id="SignalP"/>
    </source>
</evidence>
<protein>
    <recommendedName>
        <fullName evidence="3">Fibronectin type-III domain-containing protein</fullName>
    </recommendedName>
</protein>
<dbReference type="InterPro" id="IPR036116">
    <property type="entry name" value="FN3_sf"/>
</dbReference>
<dbReference type="EMBL" id="CP102290">
    <property type="protein sequence ID" value="UWP58132.1"/>
    <property type="molecule type" value="Genomic_DNA"/>
</dbReference>
<organism evidence="4 5">
    <name type="scientific">Ruminococcus gauvreauii</name>
    <dbReference type="NCBI Taxonomy" id="438033"/>
    <lineage>
        <taxon>Bacteria</taxon>
        <taxon>Bacillati</taxon>
        <taxon>Bacillota</taxon>
        <taxon>Clostridia</taxon>
        <taxon>Eubacteriales</taxon>
        <taxon>Oscillospiraceae</taxon>
        <taxon>Ruminococcus</taxon>
    </lineage>
</organism>
<feature type="domain" description="Fibronectin type-III" evidence="3">
    <location>
        <begin position="1253"/>
        <end position="1348"/>
    </location>
</feature>
<accession>A0ABY5VD42</accession>
<reference evidence="4" key="1">
    <citation type="journal article" date="2022" name="Cell">
        <title>Design, construction, and in vivo augmentation of a complex gut microbiome.</title>
        <authorList>
            <person name="Cheng A.G."/>
            <person name="Ho P.Y."/>
            <person name="Aranda-Diaz A."/>
            <person name="Jain S."/>
            <person name="Yu F.B."/>
            <person name="Meng X."/>
            <person name="Wang M."/>
            <person name="Iakiviak M."/>
            <person name="Nagashima K."/>
            <person name="Zhao A."/>
            <person name="Murugkar P."/>
            <person name="Patil A."/>
            <person name="Atabakhsh K."/>
            <person name="Weakley A."/>
            <person name="Yan J."/>
            <person name="Brumbaugh A.R."/>
            <person name="Higginbottom S."/>
            <person name="Dimas A."/>
            <person name="Shiver A.L."/>
            <person name="Deutschbauer A."/>
            <person name="Neff N."/>
            <person name="Sonnenburg J.L."/>
            <person name="Huang K.C."/>
            <person name="Fischbach M.A."/>
        </authorList>
    </citation>
    <scope>NUCLEOTIDE SEQUENCE</scope>
    <source>
        <strain evidence="4">DSM 19829</strain>
    </source>
</reference>
<evidence type="ECO:0000259" key="3">
    <source>
        <dbReference type="PROSITE" id="PS50853"/>
    </source>
</evidence>
<proteinExistence type="predicted"/>
<sequence>MKKRRGKQRFTALLLAACMLVTAVPAWAAELPETEVMTAEEEQQTYRIDCQPYVSYTADDIGDSLSYGSSTIGAWACMEEGVDAGTPGAMHSLRLNEGVEDLLRARVIEVRADGLDVTEEQKAELLDVALHGGRFTFEMPENDVEFKVVAYFDSEIQLGSQVTGGSIEIDNEYPITGEHVSIRAVADEGYRFVQWKSIGSRSWNMDLASELDQAVTEAENGFVLPRLLRSEHNWRKPVVQVVPEFEEIQDTSFSVTFQTEEGSGENPPALQQVKGDTFSLPDNPYTFEGHDFLGWSDGDNIYQPGDSYTMPHKSVVFTAQWRSSALRDVWFKAEEDTAPQSLGIDARPEGDTFALPENTFKHSGELGYDFAGWSDGEHTYQPGDTYTIGPEDVVFTAQWKRYYKFTVDQTNEKWRARSELFLLPQDNQVLRKLKNENRAPVEPVENLTWGMTYFNQPEFYHEFAGITINGINYTKDTVLESTDYFSGTVKIHITGSDVPNEEGYAYGYVEFLNGEFREDVKLFGNFEKQPFKTNTAQINEFSVGDAKGSIEENEILVRLGDEADLTKVTPDIKISDGAAVVPGSGETQDFTDPVIYTVTSRNGKVSRSYKVTVVKLRDAITEAMPSQITQGIASNKDSSGKILGKNLSQVSSTNTDWVAFGMGRYGYVQPDGSVQMLYKDEEGREAFLEAMKAYMEKMYAENDGVLSKDKATEWQRAILAIAALGGDPTNFGTYNGEPIDLVADGTYNCKIEPGKQGVNGEAFALLAKNTLDYEIPDSVQYSDEYLITSILSKQLRVDGKYVGWDVRPTATASDPDMTGMIIQALAPYYWDDIEYTYDNVKTGESRTVTVRQVVDEALDALGELQTEYGDYICYGDRNVESTVQVLVAITSLGIDPLTDERFIKNGNTLIDGIQSFSLSGGGYEHMLGGGWNYMATDQGNYGMVAAWRYFNGMRSLYDMRPEFTDEQKAQIQSVKDTIDAALAKKGQDDYYEALAAAKQTYDDAVAGFTDPTLRSYITNYWELMDAIPDENDRAAEVIQKIDAIGTVTLESEAAIKEAREAYDALTEEEQALVTNSRTLADAEKALADLRKEKLEQEAKAVKDMIASLGTVTLKDEAAVLKARDAYERLSPQAKELVDNYGVLTDAEAAVQSLKAEQNAFVSGKPSVKTQSLGINNLKVSWNSYENADSYEVYRKASGKTFQKIATVKGLTYTDKTAVTGNTYYYAVKAVSKKWGSTVYSDYVTNVTGKVLPARAKITNAQSIGYNKAKITWDKVSGATGYRLYYKITANGSWKYVTEINNGNTTSFAQSGLTSGRDYYYVVRAYRTVNGIKHFGADSEVKSVRPVPWIVKISKVTAGTGQAKVTWGKIPGATGYSLYYKTSKNGAWQYAAHIGNGSTTSYTDKGLKKGQTVYYRMRAYRKVSGKQVFGGYSAEKSVKIK</sequence>
<dbReference type="RefSeq" id="WP_028529548.1">
    <property type="nucleotide sequence ID" value="NZ_CABLBR010000027.1"/>
</dbReference>
<evidence type="ECO:0000256" key="1">
    <source>
        <dbReference type="SAM" id="Coils"/>
    </source>
</evidence>
<keyword evidence="1" id="KW-0175">Coiled coil</keyword>
<feature type="coiled-coil region" evidence="1">
    <location>
        <begin position="1048"/>
        <end position="1104"/>
    </location>
</feature>
<dbReference type="Gene3D" id="2.60.40.10">
    <property type="entry name" value="Immunoglobulins"/>
    <property type="match status" value="3"/>
</dbReference>
<dbReference type="InterPro" id="IPR003961">
    <property type="entry name" value="FN3_dom"/>
</dbReference>
<feature type="signal peptide" evidence="2">
    <location>
        <begin position="1"/>
        <end position="28"/>
    </location>
</feature>
<gene>
    <name evidence="4" type="ORF">NQ502_12105</name>
</gene>
<dbReference type="InterPro" id="IPR044060">
    <property type="entry name" value="Bacterial_rp_domain"/>
</dbReference>
<keyword evidence="5" id="KW-1185">Reference proteome</keyword>
<dbReference type="InterPro" id="IPR008930">
    <property type="entry name" value="Terpenoid_cyclase/PrenylTrfase"/>
</dbReference>
<evidence type="ECO:0000313" key="5">
    <source>
        <dbReference type="Proteomes" id="UP001060164"/>
    </source>
</evidence>
<dbReference type="SUPFAM" id="SSF48239">
    <property type="entry name" value="Terpenoid cyclases/Protein prenyltransferases"/>
    <property type="match status" value="1"/>
</dbReference>
<dbReference type="CDD" id="cd00063">
    <property type="entry name" value="FN3"/>
    <property type="match status" value="2"/>
</dbReference>
<keyword evidence="2" id="KW-0732">Signal</keyword>
<dbReference type="Pfam" id="PF18998">
    <property type="entry name" value="Flg_new_2"/>
    <property type="match status" value="1"/>
</dbReference>
<dbReference type="InterPro" id="IPR013783">
    <property type="entry name" value="Ig-like_fold"/>
</dbReference>